<feature type="compositionally biased region" description="Polar residues" evidence="1">
    <location>
        <begin position="131"/>
        <end position="142"/>
    </location>
</feature>
<evidence type="ECO:0000256" key="1">
    <source>
        <dbReference type="SAM" id="MobiDB-lite"/>
    </source>
</evidence>
<dbReference type="STRING" id="50990.A0A4Y7QDE6"/>
<feature type="region of interest" description="Disordered" evidence="1">
    <location>
        <begin position="669"/>
        <end position="692"/>
    </location>
</feature>
<proteinExistence type="predicted"/>
<feature type="region of interest" description="Disordered" evidence="1">
    <location>
        <begin position="360"/>
        <end position="408"/>
    </location>
</feature>
<feature type="compositionally biased region" description="Polar residues" evidence="1">
    <location>
        <begin position="370"/>
        <end position="393"/>
    </location>
</feature>
<feature type="compositionally biased region" description="Polar residues" evidence="1">
    <location>
        <begin position="809"/>
        <end position="822"/>
    </location>
</feature>
<feature type="region of interest" description="Disordered" evidence="1">
    <location>
        <begin position="420"/>
        <end position="440"/>
    </location>
</feature>
<feature type="compositionally biased region" description="Polar residues" evidence="1">
    <location>
        <begin position="769"/>
        <end position="787"/>
    </location>
</feature>
<sequence length="1094" mass="117864">MGMGGRSTYQQQQQHPYALAVPSYAHMEAKPTSRLPMSIIRADDSSRPVVNVILPTVTGPPSRRDYPPPPPPWRPSTANNATGGPSTTNHLLSNPNTSHVASRFLKSSVSTPNLRSAASARDRSGLGNNGDGTSSQPNTPNSISKWLSAETWCDALIFPRPRFRVRAHQISPPESPVTPSPYAGGDPIFAPAIRMSPLNPQFKNSPDSGRKFGIVGGEPQHENIGNGNRNEREVLSDAPPITGTRKVSPTVVVLDDMPARKPPRPKSFAQDDLALLSPTPSITTVLKEGEILEQERQTWQKQATRSFANKRSRSLSRSRITAMARKNSRLALDRDGMEESELAHSFDLLASTAFHGHQLRKPNISVPRPSMSTSAYGTSTISTGHSRKSSGASNGKGHQRKDSLGKSMKTIKSTTSNICGFGDDPLRSPVDDTSDGLENALNGDKTKVISLGGRRSDAAPVDDNVMLITSNPKPPLPPPSQNVQRSTRVSPTPTERTGGSDGVPMGIAVSTPTALTPEPLAAHPYATAGRSHAPRPSDYAGPHPSSPRVTLTAATTDTIRNEVSLRHRLPPRPSTSGSNNQTPPASSHPYAVEGRSFPTLLVPQQEKMPMFAQVGSGIVREVMPDEFQYSPLTPGGSAHPSRQSQRSSALGVEEALNLAFRRESGVTAIEPSEDHASMQEAELEPEAEPEVRRSPVVGHVHAATWPRASFDIQQQTPQTPDKVDAQLSQSSSSQPSSQPSDSSKEPSPGEEALKKNSPWSPAVVSPSAQTNGTRSPGVGSQESSPETSPRALVHSEDLDDLFYKPGQRSADNSLRRTPSSELVNRLAHIRHASDKRSSMRLSSGVHESHDLSHDTVPEHDNESESTGIEHPSISSWDRRYSRMSELSQLPDPPPLPHTSNSSPGTTLPLRLPTSRALSLDQPSLLVPEDVGSSRASSLGAKEDAQEVYYRLGHVPALSTPNPVSGHSHRASSAATYFHEDSSAREEHKNVQESDKQPVSSHASLVPPADVMRASYVTSTSGESRISQLSDFPVPPTQDMMSPTSILQSFYDIPGPQRHDNINRSADLPDDLQTESRRTTFGGNEDMSGLDLPNS</sequence>
<accession>A0A4Y7QDE6</accession>
<dbReference type="Proteomes" id="UP000294933">
    <property type="component" value="Unassembled WGS sequence"/>
</dbReference>
<feature type="compositionally biased region" description="Polar residues" evidence="1">
    <location>
        <begin position="547"/>
        <end position="558"/>
    </location>
</feature>
<feature type="region of interest" description="Disordered" evidence="1">
    <location>
        <begin position="526"/>
        <end position="592"/>
    </location>
</feature>
<feature type="compositionally biased region" description="Basic and acidic residues" evidence="1">
    <location>
        <begin position="980"/>
        <end position="995"/>
    </location>
</feature>
<dbReference type="AlphaFoldDB" id="A0A4Y7QDE6"/>
<feature type="compositionally biased region" description="Basic and acidic residues" evidence="1">
    <location>
        <begin position="846"/>
        <end position="862"/>
    </location>
</feature>
<reference evidence="2 3" key="1">
    <citation type="submission" date="2018-06" db="EMBL/GenBank/DDBJ databases">
        <title>A transcriptomic atlas of mushroom development highlights an independent origin of complex multicellularity.</title>
        <authorList>
            <consortium name="DOE Joint Genome Institute"/>
            <person name="Krizsan K."/>
            <person name="Almasi E."/>
            <person name="Merenyi Z."/>
            <person name="Sahu N."/>
            <person name="Viragh M."/>
            <person name="Koszo T."/>
            <person name="Mondo S."/>
            <person name="Kiss B."/>
            <person name="Balint B."/>
            <person name="Kues U."/>
            <person name="Barry K."/>
            <person name="Hegedus J.C."/>
            <person name="Henrissat B."/>
            <person name="Johnson J."/>
            <person name="Lipzen A."/>
            <person name="Ohm R."/>
            <person name="Nagy I."/>
            <person name="Pangilinan J."/>
            <person name="Yan J."/>
            <person name="Xiong Y."/>
            <person name="Grigoriev I.V."/>
            <person name="Hibbett D.S."/>
            <person name="Nagy L.G."/>
        </authorList>
    </citation>
    <scope>NUCLEOTIDE SEQUENCE [LARGE SCALE GENOMIC DNA]</scope>
    <source>
        <strain evidence="2 3">SZMC22713</strain>
    </source>
</reference>
<dbReference type="EMBL" id="ML170164">
    <property type="protein sequence ID" value="TDL25281.1"/>
    <property type="molecule type" value="Genomic_DNA"/>
</dbReference>
<feature type="region of interest" description="Disordered" evidence="1">
    <location>
        <begin position="708"/>
        <end position="910"/>
    </location>
</feature>
<feature type="compositionally biased region" description="Low complexity" evidence="1">
    <location>
        <begin position="726"/>
        <end position="741"/>
    </location>
</feature>
<feature type="region of interest" description="Disordered" evidence="1">
    <location>
        <begin position="53"/>
        <end position="142"/>
    </location>
</feature>
<feature type="region of interest" description="Disordered" evidence="1">
    <location>
        <begin position="627"/>
        <end position="650"/>
    </location>
</feature>
<protein>
    <submittedName>
        <fullName evidence="2">Uncharacterized protein</fullName>
    </submittedName>
</protein>
<feature type="compositionally biased region" description="Polar residues" evidence="1">
    <location>
        <begin position="481"/>
        <end position="497"/>
    </location>
</feature>
<feature type="region of interest" description="Disordered" evidence="1">
    <location>
        <begin position="1050"/>
        <end position="1094"/>
    </location>
</feature>
<feature type="compositionally biased region" description="Polar residues" evidence="1">
    <location>
        <begin position="76"/>
        <end position="116"/>
    </location>
</feature>
<dbReference type="VEuPathDB" id="FungiDB:BD410DRAFT_785181"/>
<evidence type="ECO:0000313" key="3">
    <source>
        <dbReference type="Proteomes" id="UP000294933"/>
    </source>
</evidence>
<keyword evidence="3" id="KW-1185">Reference proteome</keyword>
<feature type="region of interest" description="Disordered" evidence="1">
    <location>
        <begin position="980"/>
        <end position="1002"/>
    </location>
</feature>
<feature type="compositionally biased region" description="Polar residues" evidence="1">
    <location>
        <begin position="574"/>
        <end position="585"/>
    </location>
</feature>
<organism evidence="2 3">
    <name type="scientific">Rickenella mellea</name>
    <dbReference type="NCBI Taxonomy" id="50990"/>
    <lineage>
        <taxon>Eukaryota</taxon>
        <taxon>Fungi</taxon>
        <taxon>Dikarya</taxon>
        <taxon>Basidiomycota</taxon>
        <taxon>Agaricomycotina</taxon>
        <taxon>Agaricomycetes</taxon>
        <taxon>Hymenochaetales</taxon>
        <taxon>Rickenellaceae</taxon>
        <taxon>Rickenella</taxon>
    </lineage>
</organism>
<dbReference type="OrthoDB" id="3228777at2759"/>
<feature type="region of interest" description="Disordered" evidence="1">
    <location>
        <begin position="470"/>
        <end position="504"/>
    </location>
</feature>
<feature type="compositionally biased region" description="Low complexity" evidence="1">
    <location>
        <begin position="757"/>
        <end position="768"/>
    </location>
</feature>
<gene>
    <name evidence="2" type="ORF">BD410DRAFT_785181</name>
</gene>
<evidence type="ECO:0000313" key="2">
    <source>
        <dbReference type="EMBL" id="TDL25281.1"/>
    </source>
</evidence>
<name>A0A4Y7QDE6_9AGAM</name>